<gene>
    <name evidence="2" type="ORF">METZ01_LOCUS197506</name>
</gene>
<sequence>MRNTPTEDLKQASLTSPVRANDPEDPTAVRLETDVL</sequence>
<evidence type="ECO:0000256" key="1">
    <source>
        <dbReference type="SAM" id="MobiDB-lite"/>
    </source>
</evidence>
<evidence type="ECO:0000313" key="2">
    <source>
        <dbReference type="EMBL" id="SVB44652.1"/>
    </source>
</evidence>
<organism evidence="2">
    <name type="scientific">marine metagenome</name>
    <dbReference type="NCBI Taxonomy" id="408172"/>
    <lineage>
        <taxon>unclassified sequences</taxon>
        <taxon>metagenomes</taxon>
        <taxon>ecological metagenomes</taxon>
    </lineage>
</organism>
<reference evidence="2" key="1">
    <citation type="submission" date="2018-05" db="EMBL/GenBank/DDBJ databases">
        <authorList>
            <person name="Lanie J.A."/>
            <person name="Ng W.-L."/>
            <person name="Kazmierczak K.M."/>
            <person name="Andrzejewski T.M."/>
            <person name="Davidsen T.M."/>
            <person name="Wayne K.J."/>
            <person name="Tettelin H."/>
            <person name="Glass J.I."/>
            <person name="Rusch D."/>
            <person name="Podicherti R."/>
            <person name="Tsui H.-C.T."/>
            <person name="Winkler M.E."/>
        </authorList>
    </citation>
    <scope>NUCLEOTIDE SEQUENCE</scope>
</reference>
<dbReference type="EMBL" id="UINC01042265">
    <property type="protein sequence ID" value="SVB44652.1"/>
    <property type="molecule type" value="Genomic_DNA"/>
</dbReference>
<proteinExistence type="predicted"/>
<accession>A0A382E2P2</accession>
<name>A0A382E2P2_9ZZZZ</name>
<feature type="compositionally biased region" description="Basic and acidic residues" evidence="1">
    <location>
        <begin position="1"/>
        <end position="10"/>
    </location>
</feature>
<protein>
    <submittedName>
        <fullName evidence="2">Uncharacterized protein</fullName>
    </submittedName>
</protein>
<dbReference type="AlphaFoldDB" id="A0A382E2P2"/>
<feature type="region of interest" description="Disordered" evidence="1">
    <location>
        <begin position="1"/>
        <end position="36"/>
    </location>
</feature>